<sequence length="108" mass="11872">MLDQRNFSTEASLDSLNENNFGDPELVTSKAVDDIRCMGLMASPREPKFGPPRSKSSWAATVDERMNNRFIRGGNFPSSMANTCGSLREVEGVGLSSLSWIQSIATRK</sequence>
<evidence type="ECO:0000256" key="1">
    <source>
        <dbReference type="SAM" id="MobiDB-lite"/>
    </source>
</evidence>
<evidence type="ECO:0000313" key="3">
    <source>
        <dbReference type="Proteomes" id="UP001472677"/>
    </source>
</evidence>
<protein>
    <submittedName>
        <fullName evidence="2">Uncharacterized protein</fullName>
    </submittedName>
</protein>
<comment type="caution">
    <text evidence="2">The sequence shown here is derived from an EMBL/GenBank/DDBJ whole genome shotgun (WGS) entry which is preliminary data.</text>
</comment>
<keyword evidence="3" id="KW-1185">Reference proteome</keyword>
<dbReference type="Proteomes" id="UP001472677">
    <property type="component" value="Unassembled WGS sequence"/>
</dbReference>
<accession>A0ABR2BQY3</accession>
<feature type="region of interest" description="Disordered" evidence="1">
    <location>
        <begin position="1"/>
        <end position="20"/>
    </location>
</feature>
<organism evidence="2 3">
    <name type="scientific">Hibiscus sabdariffa</name>
    <name type="common">roselle</name>
    <dbReference type="NCBI Taxonomy" id="183260"/>
    <lineage>
        <taxon>Eukaryota</taxon>
        <taxon>Viridiplantae</taxon>
        <taxon>Streptophyta</taxon>
        <taxon>Embryophyta</taxon>
        <taxon>Tracheophyta</taxon>
        <taxon>Spermatophyta</taxon>
        <taxon>Magnoliopsida</taxon>
        <taxon>eudicotyledons</taxon>
        <taxon>Gunneridae</taxon>
        <taxon>Pentapetalae</taxon>
        <taxon>rosids</taxon>
        <taxon>malvids</taxon>
        <taxon>Malvales</taxon>
        <taxon>Malvaceae</taxon>
        <taxon>Malvoideae</taxon>
        <taxon>Hibiscus</taxon>
    </lineage>
</organism>
<proteinExistence type="predicted"/>
<gene>
    <name evidence="2" type="ORF">V6N12_001450</name>
</gene>
<dbReference type="EMBL" id="JBBPBM010000091">
    <property type="protein sequence ID" value="KAK8509441.1"/>
    <property type="molecule type" value="Genomic_DNA"/>
</dbReference>
<evidence type="ECO:0000313" key="2">
    <source>
        <dbReference type="EMBL" id="KAK8509441.1"/>
    </source>
</evidence>
<reference evidence="2 3" key="1">
    <citation type="journal article" date="2024" name="G3 (Bethesda)">
        <title>Genome assembly of Hibiscus sabdariffa L. provides insights into metabolisms of medicinal natural products.</title>
        <authorList>
            <person name="Kim T."/>
        </authorList>
    </citation>
    <scope>NUCLEOTIDE SEQUENCE [LARGE SCALE GENOMIC DNA]</scope>
    <source>
        <strain evidence="2">TK-2024</strain>
        <tissue evidence="2">Old leaves</tissue>
    </source>
</reference>
<name>A0ABR2BQY3_9ROSI</name>